<accession>A0A392TC80</accession>
<dbReference type="EMBL" id="LXQA010534227">
    <property type="protein sequence ID" value="MCI57746.1"/>
    <property type="molecule type" value="Genomic_DNA"/>
</dbReference>
<evidence type="ECO:0000256" key="1">
    <source>
        <dbReference type="SAM" id="MobiDB-lite"/>
    </source>
</evidence>
<organism evidence="2 3">
    <name type="scientific">Trifolium medium</name>
    <dbReference type="NCBI Taxonomy" id="97028"/>
    <lineage>
        <taxon>Eukaryota</taxon>
        <taxon>Viridiplantae</taxon>
        <taxon>Streptophyta</taxon>
        <taxon>Embryophyta</taxon>
        <taxon>Tracheophyta</taxon>
        <taxon>Spermatophyta</taxon>
        <taxon>Magnoliopsida</taxon>
        <taxon>eudicotyledons</taxon>
        <taxon>Gunneridae</taxon>
        <taxon>Pentapetalae</taxon>
        <taxon>rosids</taxon>
        <taxon>fabids</taxon>
        <taxon>Fabales</taxon>
        <taxon>Fabaceae</taxon>
        <taxon>Papilionoideae</taxon>
        <taxon>50 kb inversion clade</taxon>
        <taxon>NPAAA clade</taxon>
        <taxon>Hologalegina</taxon>
        <taxon>IRL clade</taxon>
        <taxon>Trifolieae</taxon>
        <taxon>Trifolium</taxon>
    </lineage>
</organism>
<name>A0A392TC80_9FABA</name>
<comment type="caution">
    <text evidence="2">The sequence shown here is derived from an EMBL/GenBank/DDBJ whole genome shotgun (WGS) entry which is preliminary data.</text>
</comment>
<proteinExistence type="predicted"/>
<sequence length="54" mass="5665">MRKVQAMKDGVLSKESKPVFVVACARRRKAASGATRLASGAGDVASSAMQEKKV</sequence>
<protein>
    <submittedName>
        <fullName evidence="2">Uncharacterized protein</fullName>
    </submittedName>
</protein>
<evidence type="ECO:0000313" key="2">
    <source>
        <dbReference type="EMBL" id="MCI57746.1"/>
    </source>
</evidence>
<feature type="region of interest" description="Disordered" evidence="1">
    <location>
        <begin position="35"/>
        <end position="54"/>
    </location>
</feature>
<evidence type="ECO:0000313" key="3">
    <source>
        <dbReference type="Proteomes" id="UP000265520"/>
    </source>
</evidence>
<dbReference type="AlphaFoldDB" id="A0A392TC80"/>
<dbReference type="Proteomes" id="UP000265520">
    <property type="component" value="Unassembled WGS sequence"/>
</dbReference>
<reference evidence="2 3" key="1">
    <citation type="journal article" date="2018" name="Front. Plant Sci.">
        <title>Red Clover (Trifolium pratense) and Zigzag Clover (T. medium) - A Picture of Genomic Similarities and Differences.</title>
        <authorList>
            <person name="Dluhosova J."/>
            <person name="Istvanek J."/>
            <person name="Nedelnik J."/>
            <person name="Repkova J."/>
        </authorList>
    </citation>
    <scope>NUCLEOTIDE SEQUENCE [LARGE SCALE GENOMIC DNA]</scope>
    <source>
        <strain evidence="3">cv. 10/8</strain>
        <tissue evidence="2">Leaf</tissue>
    </source>
</reference>
<keyword evidence="3" id="KW-1185">Reference proteome</keyword>